<feature type="transmembrane region" description="Helical" evidence="10">
    <location>
        <begin position="27"/>
        <end position="47"/>
    </location>
</feature>
<keyword evidence="6 10" id="KW-0106">Calcium</keyword>
<feature type="domain" description="Sodium/calcium exchanger membrane region" evidence="11">
    <location>
        <begin position="208"/>
        <end position="351"/>
    </location>
</feature>
<dbReference type="InterPro" id="IPR004713">
    <property type="entry name" value="CaH_exchang"/>
</dbReference>
<evidence type="ECO:0000256" key="5">
    <source>
        <dbReference type="ARBA" id="ARBA00022692"/>
    </source>
</evidence>
<dbReference type="PANTHER" id="PTHR31503">
    <property type="entry name" value="VACUOLAR CALCIUM ION TRANSPORTER"/>
    <property type="match status" value="1"/>
</dbReference>
<dbReference type="InterPro" id="IPR004798">
    <property type="entry name" value="CAX-like"/>
</dbReference>
<feature type="transmembrane region" description="Helical" evidence="10">
    <location>
        <begin position="272"/>
        <end position="299"/>
    </location>
</feature>
<dbReference type="OrthoDB" id="1699231at2759"/>
<feature type="non-terminal residue" evidence="12">
    <location>
        <position position="1"/>
    </location>
</feature>
<dbReference type="NCBIfam" id="TIGR00846">
    <property type="entry name" value="caca2"/>
    <property type="match status" value="1"/>
</dbReference>
<evidence type="ECO:0000256" key="6">
    <source>
        <dbReference type="ARBA" id="ARBA00022837"/>
    </source>
</evidence>
<dbReference type="GO" id="GO:0006874">
    <property type="term" value="P:intracellular calcium ion homeostasis"/>
    <property type="evidence" value="ECO:0007669"/>
    <property type="project" value="TreeGrafter"/>
</dbReference>
<keyword evidence="10" id="KW-0050">Antiport</keyword>
<dbReference type="InterPro" id="IPR044880">
    <property type="entry name" value="NCX_ion-bd_dom_sf"/>
</dbReference>
<evidence type="ECO:0000256" key="10">
    <source>
        <dbReference type="RuleBase" id="RU365028"/>
    </source>
</evidence>
<evidence type="ECO:0000259" key="11">
    <source>
        <dbReference type="Pfam" id="PF01699"/>
    </source>
</evidence>
<keyword evidence="7 10" id="KW-1133">Transmembrane helix</keyword>
<proteinExistence type="inferred from homology"/>
<evidence type="ECO:0000256" key="8">
    <source>
        <dbReference type="ARBA" id="ARBA00023065"/>
    </source>
</evidence>
<dbReference type="Gene3D" id="1.20.1420.30">
    <property type="entry name" value="NCX, central ion-binding region"/>
    <property type="match status" value="2"/>
</dbReference>
<dbReference type="EMBL" id="QKYT01000113">
    <property type="protein sequence ID" value="RIA93032.1"/>
    <property type="molecule type" value="Genomic_DNA"/>
</dbReference>
<keyword evidence="10" id="KW-0926">Vacuole</keyword>
<keyword evidence="5 10" id="KW-0812">Transmembrane</keyword>
<feature type="transmembrane region" description="Helical" evidence="10">
    <location>
        <begin position="160"/>
        <end position="181"/>
    </location>
</feature>
<dbReference type="GO" id="GO:0012505">
    <property type="term" value="C:endomembrane system"/>
    <property type="evidence" value="ECO:0007669"/>
    <property type="project" value="UniProtKB-SubCell"/>
</dbReference>
<feature type="transmembrane region" description="Helical" evidence="10">
    <location>
        <begin position="59"/>
        <end position="79"/>
    </location>
</feature>
<evidence type="ECO:0000256" key="3">
    <source>
        <dbReference type="ARBA" id="ARBA00022448"/>
    </source>
</evidence>
<name>A0A397T5B2_9GLOM</name>
<dbReference type="Proteomes" id="UP000265703">
    <property type="component" value="Unassembled WGS sequence"/>
</dbReference>
<accession>A0A397T5B2</accession>
<feature type="domain" description="Sodium/calcium exchanger membrane region" evidence="11">
    <location>
        <begin position="27"/>
        <end position="183"/>
    </location>
</feature>
<feature type="transmembrane region" description="Helical" evidence="10">
    <location>
        <begin position="129"/>
        <end position="148"/>
    </location>
</feature>
<evidence type="ECO:0000313" key="12">
    <source>
        <dbReference type="EMBL" id="RIA93032.1"/>
    </source>
</evidence>
<keyword evidence="4 10" id="KW-0109">Calcium transport</keyword>
<keyword evidence="13" id="KW-1185">Reference proteome</keyword>
<feature type="non-terminal residue" evidence="12">
    <location>
        <position position="355"/>
    </location>
</feature>
<dbReference type="GO" id="GO:0000329">
    <property type="term" value="C:fungal-type vacuole membrane"/>
    <property type="evidence" value="ECO:0007669"/>
    <property type="project" value="TreeGrafter"/>
</dbReference>
<comment type="similarity">
    <text evidence="2 10">Belongs to the Ca(2+):cation antiporter (CaCA) (TC 2.A.19) family.</text>
</comment>
<keyword evidence="9 10" id="KW-0472">Membrane</keyword>
<feature type="transmembrane region" description="Helical" evidence="10">
    <location>
        <begin position="202"/>
        <end position="225"/>
    </location>
</feature>
<gene>
    <name evidence="12" type="ORF">C1645_673083</name>
</gene>
<evidence type="ECO:0000256" key="2">
    <source>
        <dbReference type="ARBA" id="ARBA00008170"/>
    </source>
</evidence>
<protein>
    <recommendedName>
        <fullName evidence="10">Vacuolar calcium ion transporter</fullName>
    </recommendedName>
</protein>
<comment type="subcellular location">
    <subcellularLocation>
        <location evidence="1">Endomembrane system</location>
        <topology evidence="1">Multi-pass membrane protein</topology>
    </subcellularLocation>
    <subcellularLocation>
        <location evidence="10">Vacuole membrane</location>
    </subcellularLocation>
</comment>
<dbReference type="NCBIfam" id="TIGR00378">
    <property type="entry name" value="cax"/>
    <property type="match status" value="1"/>
</dbReference>
<reference evidence="12 13" key="1">
    <citation type="submission" date="2018-06" db="EMBL/GenBank/DDBJ databases">
        <title>Comparative genomics reveals the genomic features of Rhizophagus irregularis, R. cerebriforme, R. diaphanum and Gigaspora rosea, and their symbiotic lifestyle signature.</title>
        <authorList>
            <person name="Morin E."/>
            <person name="San Clemente H."/>
            <person name="Chen E.C.H."/>
            <person name="De La Providencia I."/>
            <person name="Hainaut M."/>
            <person name="Kuo A."/>
            <person name="Kohler A."/>
            <person name="Murat C."/>
            <person name="Tang N."/>
            <person name="Roy S."/>
            <person name="Loubradou J."/>
            <person name="Henrissat B."/>
            <person name="Grigoriev I.V."/>
            <person name="Corradi N."/>
            <person name="Roux C."/>
            <person name="Martin F.M."/>
        </authorList>
    </citation>
    <scope>NUCLEOTIDE SEQUENCE [LARGE SCALE GENOMIC DNA]</scope>
    <source>
        <strain evidence="12 13">DAOM 227022</strain>
    </source>
</reference>
<dbReference type="GO" id="GO:0015369">
    <property type="term" value="F:calcium:proton antiporter activity"/>
    <property type="evidence" value="ECO:0007669"/>
    <property type="project" value="UniProtKB-UniRule"/>
</dbReference>
<comment type="caution">
    <text evidence="10">Lacks conserved residue(s) required for the propagation of feature annotation.</text>
</comment>
<organism evidence="12 13">
    <name type="scientific">Glomus cerebriforme</name>
    <dbReference type="NCBI Taxonomy" id="658196"/>
    <lineage>
        <taxon>Eukaryota</taxon>
        <taxon>Fungi</taxon>
        <taxon>Fungi incertae sedis</taxon>
        <taxon>Mucoromycota</taxon>
        <taxon>Glomeromycotina</taxon>
        <taxon>Glomeromycetes</taxon>
        <taxon>Glomerales</taxon>
        <taxon>Glomeraceae</taxon>
        <taxon>Glomus</taxon>
    </lineage>
</organism>
<comment type="caution">
    <text evidence="12">The sequence shown here is derived from an EMBL/GenBank/DDBJ whole genome shotgun (WGS) entry which is preliminary data.</text>
</comment>
<feature type="transmembrane region" description="Helical" evidence="10">
    <location>
        <begin position="85"/>
        <end position="108"/>
    </location>
</feature>
<dbReference type="AlphaFoldDB" id="A0A397T5B2"/>
<dbReference type="InterPro" id="IPR004837">
    <property type="entry name" value="NaCa_Exmemb"/>
</dbReference>
<evidence type="ECO:0000256" key="9">
    <source>
        <dbReference type="ARBA" id="ARBA00023136"/>
    </source>
</evidence>
<feature type="transmembrane region" description="Helical" evidence="10">
    <location>
        <begin position="333"/>
        <end position="353"/>
    </location>
</feature>
<keyword evidence="3 10" id="KW-0813">Transport</keyword>
<feature type="transmembrane region" description="Helical" evidence="10">
    <location>
        <begin position="305"/>
        <end position="326"/>
    </location>
</feature>
<evidence type="ECO:0000256" key="1">
    <source>
        <dbReference type="ARBA" id="ARBA00004127"/>
    </source>
</evidence>
<evidence type="ECO:0000256" key="4">
    <source>
        <dbReference type="ARBA" id="ARBA00022568"/>
    </source>
</evidence>
<comment type="function">
    <text evidence="10">Has a role in promoting intracellular calcium ion sequestration via the exchange of calcium ions for hydrogen ions across the vacuolar membrane. Involved also in manganese ion homeostasis via its uptake into the vacuole.</text>
</comment>
<dbReference type="Pfam" id="PF01699">
    <property type="entry name" value="Na_Ca_ex"/>
    <property type="match status" value="2"/>
</dbReference>
<evidence type="ECO:0000313" key="13">
    <source>
        <dbReference type="Proteomes" id="UP000265703"/>
    </source>
</evidence>
<evidence type="ECO:0000256" key="7">
    <source>
        <dbReference type="ARBA" id="ARBA00022989"/>
    </source>
</evidence>
<dbReference type="PANTHER" id="PTHR31503:SF22">
    <property type="entry name" value="VACUOLAR CALCIUM ION TRANSPORTER"/>
    <property type="match status" value="1"/>
</dbReference>
<sequence>KSPWVILLIVFIPLGYMAHGLKWNNSWIFILNFLAMIPLAILFEFAIKDASLRFGQTIGGLLNAISSNTVELITSIAALKKGQIRVVQASICGSIILCLLLILGICFVSEGISYKTQKFNRIAAQTNSSLMTLACISLIIPAAFNFSVERNNVSIHEGELLNLSRATAIVLLIIYTLYLLFQLKTHSHIYHKEQKEDEEPQLSLIVSIILLAVVTVAVSFSVYLIDSIEGIVKSTGLSETFIGLILLPIINKSAELLNAVIAAVENKTDLDFAISVATGSSMHISFFVSPLVVILGWIIGQDMTLSFELFETIILFISVMMTNHLVQGGETHWLKGVILLATYIMMALAFFFYPN</sequence>
<keyword evidence="8 10" id="KW-0406">Ion transport</keyword>